<sequence length="205" mass="22433">MLIVETKTSDNNASNSRKLDFSELHPLRPLDTHNFLHNYKNAELASSKDEEDEEFYSPKGFLNGRESSIGTGSVSRSAFVAVEVGNFNGSTSNSLSTYSSLVMCGIIVARAHILTTSRAAASVYFISLSCSAAITASDTVIGFPNLRTPNDRNRTSGPNIRVYLPNYNSVRIISALFWEPNPNPLSDPPIGLSPHLPTHKILTFR</sequence>
<dbReference type="Proteomes" id="UP001604336">
    <property type="component" value="Unassembled WGS sequence"/>
</dbReference>
<comment type="caution">
    <text evidence="1">The sequence shown here is derived from an EMBL/GenBank/DDBJ whole genome shotgun (WGS) entry which is preliminary data.</text>
</comment>
<evidence type="ECO:0000313" key="2">
    <source>
        <dbReference type="Proteomes" id="UP001604336"/>
    </source>
</evidence>
<proteinExistence type="predicted"/>
<accession>A0ABD1UEQ5</accession>
<dbReference type="AlphaFoldDB" id="A0ABD1UEQ5"/>
<name>A0ABD1UEQ5_9LAMI</name>
<organism evidence="1 2">
    <name type="scientific">Abeliophyllum distichum</name>
    <dbReference type="NCBI Taxonomy" id="126358"/>
    <lineage>
        <taxon>Eukaryota</taxon>
        <taxon>Viridiplantae</taxon>
        <taxon>Streptophyta</taxon>
        <taxon>Embryophyta</taxon>
        <taxon>Tracheophyta</taxon>
        <taxon>Spermatophyta</taxon>
        <taxon>Magnoliopsida</taxon>
        <taxon>eudicotyledons</taxon>
        <taxon>Gunneridae</taxon>
        <taxon>Pentapetalae</taxon>
        <taxon>asterids</taxon>
        <taxon>lamiids</taxon>
        <taxon>Lamiales</taxon>
        <taxon>Oleaceae</taxon>
        <taxon>Forsythieae</taxon>
        <taxon>Abeliophyllum</taxon>
    </lineage>
</organism>
<gene>
    <name evidence="1" type="ORF">Adt_08563</name>
</gene>
<keyword evidence="2" id="KW-1185">Reference proteome</keyword>
<protein>
    <submittedName>
        <fullName evidence="1">Formin-like protein</fullName>
    </submittedName>
</protein>
<dbReference type="EMBL" id="JBFOLK010000003">
    <property type="protein sequence ID" value="KAL2523509.1"/>
    <property type="molecule type" value="Genomic_DNA"/>
</dbReference>
<reference evidence="2" key="1">
    <citation type="submission" date="2024-07" db="EMBL/GenBank/DDBJ databases">
        <title>Two chromosome-level genome assemblies of Korean endemic species Abeliophyllum distichum and Forsythia ovata (Oleaceae).</title>
        <authorList>
            <person name="Jang H."/>
        </authorList>
    </citation>
    <scope>NUCLEOTIDE SEQUENCE [LARGE SCALE GENOMIC DNA]</scope>
</reference>
<evidence type="ECO:0000313" key="1">
    <source>
        <dbReference type="EMBL" id="KAL2523509.1"/>
    </source>
</evidence>